<dbReference type="PROSITE" id="PS00356">
    <property type="entry name" value="HTH_LACI_1"/>
    <property type="match status" value="1"/>
</dbReference>
<dbReference type="RefSeq" id="WP_377364632.1">
    <property type="nucleotide sequence ID" value="NZ_JBHTMN010000003.1"/>
</dbReference>
<sequence length="342" mass="37860">MSNRPTIEDLAAAAGVSTATVDRVLNKRSKVRESTAQRVLMAAEDIGYHAAGLLKQRVRESKPHKRISVLLQRSNDEFYKSMGDHIRRALDAATEFVFDTRIIFMDEVSPVFIAEQLKRESQDADAIAIVPLDHPLINMEVERVVANNIPVVTILSPLSTTACTRHVGMDNRKAGRTAAWGVSRLAKPGSVGIMLGSHSYLNQDIAEISFISYFREFKHDFTLLPPRTSLDDNDLAYKATRELLSQTPNLTGLYSAGGGVEGILRALRESRRASDVTFVCNELMDSTKLALSEGYLDFIIATPIQKMAQTVAETFTEALSRKYITPQAPVQLTVEIHIAETL</sequence>
<dbReference type="PRINTS" id="PR00036">
    <property type="entry name" value="HTHLACI"/>
</dbReference>
<comment type="caution">
    <text evidence="5">The sequence shown here is derived from an EMBL/GenBank/DDBJ whole genome shotgun (WGS) entry which is preliminary data.</text>
</comment>
<gene>
    <name evidence="5" type="ORF">ACFQ45_01585</name>
</gene>
<dbReference type="PANTHER" id="PTHR30146:SF152">
    <property type="entry name" value="TRANSCRIPTIONAL REGULATORY PROTEIN"/>
    <property type="match status" value="1"/>
</dbReference>
<dbReference type="Pfam" id="PF13407">
    <property type="entry name" value="Peripla_BP_4"/>
    <property type="match status" value="1"/>
</dbReference>
<protein>
    <submittedName>
        <fullName evidence="5">LacI family DNA-binding transcriptional regulator</fullName>
    </submittedName>
</protein>
<dbReference type="EMBL" id="JBHTMN010000003">
    <property type="protein sequence ID" value="MFD1382039.1"/>
    <property type="molecule type" value="Genomic_DNA"/>
</dbReference>
<evidence type="ECO:0000313" key="5">
    <source>
        <dbReference type="EMBL" id="MFD1382039.1"/>
    </source>
</evidence>
<dbReference type="InterPro" id="IPR025997">
    <property type="entry name" value="SBP_2_dom"/>
</dbReference>
<dbReference type="GO" id="GO:0003677">
    <property type="term" value="F:DNA binding"/>
    <property type="evidence" value="ECO:0007669"/>
    <property type="project" value="UniProtKB-KW"/>
</dbReference>
<dbReference type="Gene3D" id="3.40.50.2300">
    <property type="match status" value="2"/>
</dbReference>
<feature type="domain" description="HTH lacI-type" evidence="4">
    <location>
        <begin position="5"/>
        <end position="56"/>
    </location>
</feature>
<dbReference type="SUPFAM" id="SSF47413">
    <property type="entry name" value="lambda repressor-like DNA-binding domains"/>
    <property type="match status" value="1"/>
</dbReference>
<dbReference type="SMART" id="SM00354">
    <property type="entry name" value="HTH_LACI"/>
    <property type="match status" value="1"/>
</dbReference>
<dbReference type="InterPro" id="IPR000843">
    <property type="entry name" value="HTH_LacI"/>
</dbReference>
<dbReference type="PANTHER" id="PTHR30146">
    <property type="entry name" value="LACI-RELATED TRANSCRIPTIONAL REPRESSOR"/>
    <property type="match status" value="1"/>
</dbReference>
<dbReference type="Proteomes" id="UP001597059">
    <property type="component" value="Unassembled WGS sequence"/>
</dbReference>
<dbReference type="Pfam" id="PF00356">
    <property type="entry name" value="LacI"/>
    <property type="match status" value="1"/>
</dbReference>
<name>A0ABW4AXQ9_9GAMM</name>
<dbReference type="CDD" id="cd06307">
    <property type="entry name" value="PBP1_sugar_binding"/>
    <property type="match status" value="1"/>
</dbReference>
<evidence type="ECO:0000256" key="3">
    <source>
        <dbReference type="ARBA" id="ARBA00023163"/>
    </source>
</evidence>
<reference evidence="6" key="1">
    <citation type="journal article" date="2019" name="Int. J. Syst. Evol. Microbiol.">
        <title>The Global Catalogue of Microorganisms (GCM) 10K type strain sequencing project: providing services to taxonomists for standard genome sequencing and annotation.</title>
        <authorList>
            <consortium name="The Broad Institute Genomics Platform"/>
            <consortium name="The Broad Institute Genome Sequencing Center for Infectious Disease"/>
            <person name="Wu L."/>
            <person name="Ma J."/>
        </authorList>
    </citation>
    <scope>NUCLEOTIDE SEQUENCE [LARGE SCALE GENOMIC DNA]</scope>
    <source>
        <strain evidence="6">JCM 30774</strain>
    </source>
</reference>
<evidence type="ECO:0000256" key="1">
    <source>
        <dbReference type="ARBA" id="ARBA00023015"/>
    </source>
</evidence>
<proteinExistence type="predicted"/>
<keyword evidence="3" id="KW-0804">Transcription</keyword>
<dbReference type="SUPFAM" id="SSF53822">
    <property type="entry name" value="Periplasmic binding protein-like I"/>
    <property type="match status" value="1"/>
</dbReference>
<organism evidence="5 6">
    <name type="scientific">Rhodanobacter aciditrophus</name>
    <dbReference type="NCBI Taxonomy" id="1623218"/>
    <lineage>
        <taxon>Bacteria</taxon>
        <taxon>Pseudomonadati</taxon>
        <taxon>Pseudomonadota</taxon>
        <taxon>Gammaproteobacteria</taxon>
        <taxon>Lysobacterales</taxon>
        <taxon>Rhodanobacteraceae</taxon>
        <taxon>Rhodanobacter</taxon>
    </lineage>
</organism>
<dbReference type="InterPro" id="IPR010982">
    <property type="entry name" value="Lambda_DNA-bd_dom_sf"/>
</dbReference>
<dbReference type="CDD" id="cd01392">
    <property type="entry name" value="HTH_LacI"/>
    <property type="match status" value="1"/>
</dbReference>
<keyword evidence="2 5" id="KW-0238">DNA-binding</keyword>
<evidence type="ECO:0000313" key="6">
    <source>
        <dbReference type="Proteomes" id="UP001597059"/>
    </source>
</evidence>
<dbReference type="InterPro" id="IPR028082">
    <property type="entry name" value="Peripla_BP_I"/>
</dbReference>
<keyword evidence="1" id="KW-0805">Transcription regulation</keyword>
<dbReference type="Gene3D" id="1.10.260.40">
    <property type="entry name" value="lambda repressor-like DNA-binding domains"/>
    <property type="match status" value="1"/>
</dbReference>
<evidence type="ECO:0000256" key="2">
    <source>
        <dbReference type="ARBA" id="ARBA00023125"/>
    </source>
</evidence>
<dbReference type="PROSITE" id="PS50932">
    <property type="entry name" value="HTH_LACI_2"/>
    <property type="match status" value="1"/>
</dbReference>
<evidence type="ECO:0000259" key="4">
    <source>
        <dbReference type="PROSITE" id="PS50932"/>
    </source>
</evidence>
<accession>A0ABW4AXQ9</accession>
<keyword evidence="6" id="KW-1185">Reference proteome</keyword>